<keyword evidence="3" id="KW-0808">Transferase</keyword>
<dbReference type="RefSeq" id="WP_282586683.1">
    <property type="nucleotide sequence ID" value="NZ_JAMOIM010000014.1"/>
</dbReference>
<gene>
    <name evidence="6" type="ORF">M8523_20040</name>
</gene>
<feature type="domain" description="Peptidase C83" evidence="5">
    <location>
        <begin position="14"/>
        <end position="239"/>
    </location>
</feature>
<comment type="caution">
    <text evidence="6">The sequence shown here is derived from an EMBL/GenBank/DDBJ whole genome shotgun (WGS) entry which is preliminary data.</text>
</comment>
<accession>A0AA41YZX2</accession>
<evidence type="ECO:0000313" key="6">
    <source>
        <dbReference type="EMBL" id="MCW6510312.1"/>
    </source>
</evidence>
<evidence type="ECO:0000256" key="1">
    <source>
        <dbReference type="ARBA" id="ARBA00012468"/>
    </source>
</evidence>
<dbReference type="AlphaFoldDB" id="A0AA41YZX2"/>
<dbReference type="InterPro" id="IPR007719">
    <property type="entry name" value="PCS_N"/>
</dbReference>
<dbReference type="PANTHER" id="PTHR33447:SF20">
    <property type="entry name" value="GLUTATHIONE GAMMA-GLUTAMYLCYSTEINYLTRANSFERASE"/>
    <property type="match status" value="1"/>
</dbReference>
<dbReference type="SUPFAM" id="SSF54001">
    <property type="entry name" value="Cysteine proteinases"/>
    <property type="match status" value="1"/>
</dbReference>
<dbReference type="InterPro" id="IPR038156">
    <property type="entry name" value="PCS_N_sf"/>
</dbReference>
<evidence type="ECO:0000256" key="3">
    <source>
        <dbReference type="ARBA" id="ARBA00022679"/>
    </source>
</evidence>
<dbReference type="GO" id="GO:0016756">
    <property type="term" value="F:glutathione gamma-glutamylcysteinyltransferase activity"/>
    <property type="evidence" value="ECO:0007669"/>
    <property type="project" value="UniProtKB-EC"/>
</dbReference>
<protein>
    <recommendedName>
        <fullName evidence="1">glutathione gamma-glutamylcysteinyltransferase</fullName>
        <ecNumber evidence="1">2.3.2.15</ecNumber>
    </recommendedName>
</protein>
<sequence>MFVSILRSFFFVVLLAGQVSAETLVLPDKLIDLRSAAGETLLLETKPLEAYLPISVAFETQKNQAFCGVASMVMVLNAIKAPAPTSPEYQPFAMFTQENVLNDATEAILPRAVLLQQGMTLDQLGRLLALHPLTVEVHHAEPGGLDAFRKAAGDYLAARDHFVIVNYLRRAIGQERGGHISPLAAYDAKADRFLILDVARYKYPPVWVTTADLFDAMNTTDSDNDNKTRGYVLVAGAAGAKP</sequence>
<keyword evidence="4" id="KW-0479">Metal-binding</keyword>
<dbReference type="EC" id="2.3.2.15" evidence="1"/>
<keyword evidence="2" id="KW-0104">Cadmium</keyword>
<name>A0AA41YZX2_9HYPH</name>
<dbReference type="Proteomes" id="UP001165667">
    <property type="component" value="Unassembled WGS sequence"/>
</dbReference>
<organism evidence="6 7">
    <name type="scientific">Lichenifustis flavocetrariae</name>
    <dbReference type="NCBI Taxonomy" id="2949735"/>
    <lineage>
        <taxon>Bacteria</taxon>
        <taxon>Pseudomonadati</taxon>
        <taxon>Pseudomonadota</taxon>
        <taxon>Alphaproteobacteria</taxon>
        <taxon>Hyphomicrobiales</taxon>
        <taxon>Lichenihabitantaceae</taxon>
        <taxon>Lichenifustis</taxon>
    </lineage>
</organism>
<proteinExistence type="predicted"/>
<dbReference type="InterPro" id="IPR038765">
    <property type="entry name" value="Papain-like_cys_pep_sf"/>
</dbReference>
<dbReference type="GO" id="GO:0046938">
    <property type="term" value="P:phytochelatin biosynthetic process"/>
    <property type="evidence" value="ECO:0007669"/>
    <property type="project" value="InterPro"/>
</dbReference>
<dbReference type="EMBL" id="JAMOIM010000014">
    <property type="protein sequence ID" value="MCW6510312.1"/>
    <property type="molecule type" value="Genomic_DNA"/>
</dbReference>
<dbReference type="PROSITE" id="PS51443">
    <property type="entry name" value="PCS"/>
    <property type="match status" value="1"/>
</dbReference>
<keyword evidence="7" id="KW-1185">Reference proteome</keyword>
<evidence type="ECO:0000259" key="5">
    <source>
        <dbReference type="PROSITE" id="PS51443"/>
    </source>
</evidence>
<evidence type="ECO:0000256" key="4">
    <source>
        <dbReference type="ARBA" id="ARBA00022723"/>
    </source>
</evidence>
<evidence type="ECO:0000313" key="7">
    <source>
        <dbReference type="Proteomes" id="UP001165667"/>
    </source>
</evidence>
<dbReference type="Pfam" id="PF05023">
    <property type="entry name" value="Phytochelatin"/>
    <property type="match status" value="1"/>
</dbReference>
<dbReference type="GO" id="GO:0010038">
    <property type="term" value="P:response to metal ion"/>
    <property type="evidence" value="ECO:0007669"/>
    <property type="project" value="InterPro"/>
</dbReference>
<evidence type="ECO:0000256" key="2">
    <source>
        <dbReference type="ARBA" id="ARBA00022539"/>
    </source>
</evidence>
<dbReference type="Gene3D" id="3.90.70.30">
    <property type="entry name" value="Phytochelatin synthase, N-terminal domain"/>
    <property type="match status" value="1"/>
</dbReference>
<dbReference type="PANTHER" id="PTHR33447">
    <property type="entry name" value="GLUTATHIONE GAMMA-GLUTAMYLCYSTEINYLTRANSFERASE"/>
    <property type="match status" value="1"/>
</dbReference>
<dbReference type="InterPro" id="IPR040409">
    <property type="entry name" value="PCS-like"/>
</dbReference>
<dbReference type="GO" id="GO:0046872">
    <property type="term" value="F:metal ion binding"/>
    <property type="evidence" value="ECO:0007669"/>
    <property type="project" value="UniProtKB-KW"/>
</dbReference>
<reference evidence="6" key="1">
    <citation type="submission" date="2022-05" db="EMBL/GenBank/DDBJ databases">
        <authorList>
            <person name="Pankratov T."/>
        </authorList>
    </citation>
    <scope>NUCLEOTIDE SEQUENCE</scope>
    <source>
        <strain evidence="6">BP6-180914</strain>
    </source>
</reference>